<dbReference type="InterPro" id="IPR036412">
    <property type="entry name" value="HAD-like_sf"/>
</dbReference>
<accession>A0ABS2N2V3</accession>
<dbReference type="SFLD" id="SFLDG01144">
    <property type="entry name" value="C2.B.4:_PGP_Like"/>
    <property type="match status" value="1"/>
</dbReference>
<dbReference type="NCBIfam" id="TIGR01484">
    <property type="entry name" value="HAD-SF-IIB"/>
    <property type="match status" value="1"/>
</dbReference>
<dbReference type="PANTHER" id="PTHR10000">
    <property type="entry name" value="PHOSPHOSERINE PHOSPHATASE"/>
    <property type="match status" value="1"/>
</dbReference>
<comment type="caution">
    <text evidence="1">The sequence shown here is derived from an EMBL/GenBank/DDBJ whole genome shotgun (WGS) entry which is preliminary data.</text>
</comment>
<keyword evidence="2" id="KW-1185">Reference proteome</keyword>
<name>A0ABS2N2V3_9BACI</name>
<dbReference type="InterPro" id="IPR023214">
    <property type="entry name" value="HAD_sf"/>
</dbReference>
<reference evidence="1 2" key="1">
    <citation type="submission" date="2021-01" db="EMBL/GenBank/DDBJ databases">
        <title>Genomic Encyclopedia of Type Strains, Phase IV (KMG-IV): sequencing the most valuable type-strain genomes for metagenomic binning, comparative biology and taxonomic classification.</title>
        <authorList>
            <person name="Goeker M."/>
        </authorList>
    </citation>
    <scope>NUCLEOTIDE SEQUENCE [LARGE SCALE GENOMIC DNA]</scope>
    <source>
        <strain evidence="1 2">DSM 23711</strain>
    </source>
</reference>
<dbReference type="InterPro" id="IPR006379">
    <property type="entry name" value="HAD-SF_hydro_IIB"/>
</dbReference>
<protein>
    <submittedName>
        <fullName evidence="1">HAD superfamily hydrolase (TIGR01484 family)</fullName>
    </submittedName>
</protein>
<dbReference type="Gene3D" id="3.40.50.1000">
    <property type="entry name" value="HAD superfamily/HAD-like"/>
    <property type="match status" value="2"/>
</dbReference>
<dbReference type="PROSITE" id="PS01229">
    <property type="entry name" value="COF_2"/>
    <property type="match status" value="1"/>
</dbReference>
<dbReference type="SFLD" id="SFLDG01140">
    <property type="entry name" value="C2.B:_Phosphomannomutase_and_P"/>
    <property type="match status" value="1"/>
</dbReference>
<keyword evidence="1" id="KW-0378">Hydrolase</keyword>
<dbReference type="SFLD" id="SFLDS00003">
    <property type="entry name" value="Haloacid_Dehalogenase"/>
    <property type="match status" value="1"/>
</dbReference>
<gene>
    <name evidence="1" type="ORF">JOC48_002897</name>
</gene>
<dbReference type="GO" id="GO:0016787">
    <property type="term" value="F:hydrolase activity"/>
    <property type="evidence" value="ECO:0007669"/>
    <property type="project" value="UniProtKB-KW"/>
</dbReference>
<dbReference type="SUPFAM" id="SSF56784">
    <property type="entry name" value="HAD-like"/>
    <property type="match status" value="1"/>
</dbReference>
<evidence type="ECO:0000313" key="2">
    <source>
        <dbReference type="Proteomes" id="UP001296943"/>
    </source>
</evidence>
<dbReference type="EMBL" id="JAFBDR010000017">
    <property type="protein sequence ID" value="MBM7572393.1"/>
    <property type="molecule type" value="Genomic_DNA"/>
</dbReference>
<dbReference type="CDD" id="cd07516">
    <property type="entry name" value="HAD_Pase"/>
    <property type="match status" value="1"/>
</dbReference>
<dbReference type="Pfam" id="PF08282">
    <property type="entry name" value="Hydrolase_3"/>
    <property type="match status" value="2"/>
</dbReference>
<dbReference type="Proteomes" id="UP001296943">
    <property type="component" value="Unassembled WGS sequence"/>
</dbReference>
<dbReference type="PROSITE" id="PS01228">
    <property type="entry name" value="COF_1"/>
    <property type="match status" value="1"/>
</dbReference>
<sequence>MKQKKDIRLIALDMDGTLLNSNDKIPKENREAIHCAHEKGVKVILSTGRHYHTSHKFADELGLSSYLITGNGSEIWTTSGELIDRQLLDVALVEQLVGLHKKHQTWAWMASTDKIWRGEIPDNLEDYEWLKFGFDTNDEETKQLLMDELSRNEQFELSNSSTTNIEVNALGINKAVAIKKVCERMDIRMDQVMAVGDSLNDIKMIKEAGLGIAMGNAQEEVKKSADWVTSSNDDCGVAYAINHWVK</sequence>
<dbReference type="PANTHER" id="PTHR10000:SF55">
    <property type="entry name" value="5-AMINO-6-(5-PHOSPHO-D-RIBITYLAMINO)URACIL PHOSPHATASE YCSE"/>
    <property type="match status" value="1"/>
</dbReference>
<proteinExistence type="predicted"/>
<dbReference type="Gene3D" id="3.30.1240.10">
    <property type="match status" value="2"/>
</dbReference>
<evidence type="ECO:0000313" key="1">
    <source>
        <dbReference type="EMBL" id="MBM7572393.1"/>
    </source>
</evidence>
<organism evidence="1 2">
    <name type="scientific">Aquibacillus albus</name>
    <dbReference type="NCBI Taxonomy" id="1168171"/>
    <lineage>
        <taxon>Bacteria</taxon>
        <taxon>Bacillati</taxon>
        <taxon>Bacillota</taxon>
        <taxon>Bacilli</taxon>
        <taxon>Bacillales</taxon>
        <taxon>Bacillaceae</taxon>
        <taxon>Aquibacillus</taxon>
    </lineage>
</organism>